<evidence type="ECO:0000313" key="1">
    <source>
        <dbReference type="EMBL" id="KAF6810340.1"/>
    </source>
</evidence>
<dbReference type="EMBL" id="WIGN01000088">
    <property type="protein sequence ID" value="KAF6810340.1"/>
    <property type="molecule type" value="Genomic_DNA"/>
</dbReference>
<accession>A0A8H6JC63</accession>
<dbReference type="AlphaFoldDB" id="A0A8H6JC63"/>
<organism evidence="1 2">
    <name type="scientific">Colletotrichum sojae</name>
    <dbReference type="NCBI Taxonomy" id="2175907"/>
    <lineage>
        <taxon>Eukaryota</taxon>
        <taxon>Fungi</taxon>
        <taxon>Dikarya</taxon>
        <taxon>Ascomycota</taxon>
        <taxon>Pezizomycotina</taxon>
        <taxon>Sordariomycetes</taxon>
        <taxon>Hypocreomycetidae</taxon>
        <taxon>Glomerellales</taxon>
        <taxon>Glomerellaceae</taxon>
        <taxon>Colletotrichum</taxon>
        <taxon>Colletotrichum orchidearum species complex</taxon>
    </lineage>
</organism>
<reference evidence="1 2" key="1">
    <citation type="journal article" date="2020" name="Phytopathology">
        <title>Genome Sequence Resources of Colletotrichum truncatum, C. plurivorum, C. musicola, and C. sojae: Four Species Pathogenic to Soybean (Glycine max).</title>
        <authorList>
            <person name="Rogerio F."/>
            <person name="Boufleur T.R."/>
            <person name="Ciampi-Guillardi M."/>
            <person name="Sukno S.A."/>
            <person name="Thon M.R."/>
            <person name="Massola Junior N.S."/>
            <person name="Baroncelli R."/>
        </authorList>
    </citation>
    <scope>NUCLEOTIDE SEQUENCE [LARGE SCALE GENOMIC DNA]</scope>
    <source>
        <strain evidence="1 2">LFN0009</strain>
    </source>
</reference>
<gene>
    <name evidence="1" type="ORF">CSOJ01_06411</name>
</gene>
<protein>
    <submittedName>
        <fullName evidence="1">Uncharacterized protein</fullName>
    </submittedName>
</protein>
<dbReference type="Proteomes" id="UP000652219">
    <property type="component" value="Unassembled WGS sequence"/>
</dbReference>
<comment type="caution">
    <text evidence="1">The sequence shown here is derived from an EMBL/GenBank/DDBJ whole genome shotgun (WGS) entry which is preliminary data.</text>
</comment>
<evidence type="ECO:0000313" key="2">
    <source>
        <dbReference type="Proteomes" id="UP000652219"/>
    </source>
</evidence>
<proteinExistence type="predicted"/>
<sequence length="176" mass="20146">MGTVALLGTIFTVLAFCYALFYKRILRSLRWITNKETPSWWPTWLNWIRPFHRPTWFPDIDARILAAISIGDDGTPEYHTIVGVSLENNVFLQYILTQTAPTRGFRPGSSVVEQIHNHFADGTAKVACAMNPLDPVWTGTSTQLKENTDVQKQILEELKENNRLLRGDSLQRRPSF</sequence>
<keyword evidence="2" id="KW-1185">Reference proteome</keyword>
<name>A0A8H6JC63_9PEZI</name>